<dbReference type="PANTHER" id="PTHR30561">
    <property type="entry name" value="SMR FAMILY PROTON-DEPENDENT DRUG EFFLUX TRANSPORTER SUGE"/>
    <property type="match status" value="1"/>
</dbReference>
<dbReference type="GO" id="GO:0022857">
    <property type="term" value="F:transmembrane transporter activity"/>
    <property type="evidence" value="ECO:0007669"/>
    <property type="project" value="InterPro"/>
</dbReference>
<gene>
    <name evidence="13" type="ORF">SAMN04488241_101260</name>
</gene>
<evidence type="ECO:0000313" key="13">
    <source>
        <dbReference type="EMBL" id="SFP38022.1"/>
    </source>
</evidence>
<feature type="transmembrane region" description="Helical" evidence="11">
    <location>
        <begin position="271"/>
        <end position="289"/>
    </location>
</feature>
<keyword evidence="6 11" id="KW-0812">Transmembrane</keyword>
<sequence>MTLASLFLIIFASVIHATWNLLAKKAASVGPVFVFAYNLVACVGYAPWVMYLLWRGTVAWTAEGIGFVLLSGVIHLAYSLCLQRGYQIADLSVVYPVARGTGPMLSTIGAILLLGEAPTGRSLGGLALVVVGIGLIATRGDLSAFRRPGGQAGVRWGTATGGLIASYTVVDAYAVKVLGITPVILDWFSNLLRFFLLAPLVGANPRRVLIAMKGHWWLAIGVGLLSPLSYILVLAALRSGAPLSLVAPMREMSMMVGTLLAMAILRESAGFWRLAGCGVLIAGVVALAGA</sequence>
<dbReference type="InterPro" id="IPR000390">
    <property type="entry name" value="Small_drug/metabolite_transptr"/>
</dbReference>
<feature type="transmembrane region" description="Helical" evidence="11">
    <location>
        <begin position="154"/>
        <end position="175"/>
    </location>
</feature>
<dbReference type="Pfam" id="PF00892">
    <property type="entry name" value="EamA"/>
    <property type="match status" value="1"/>
</dbReference>
<dbReference type="SUPFAM" id="SSF103481">
    <property type="entry name" value="Multidrug resistance efflux transporter EmrE"/>
    <property type="match status" value="2"/>
</dbReference>
<dbReference type="AlphaFoldDB" id="A0A1I5PVI2"/>
<evidence type="ECO:0000256" key="11">
    <source>
        <dbReference type="SAM" id="Phobius"/>
    </source>
</evidence>
<keyword evidence="3" id="KW-0444">Lipid biosynthesis</keyword>
<reference evidence="13 14" key="1">
    <citation type="submission" date="2016-10" db="EMBL/GenBank/DDBJ databases">
        <authorList>
            <person name="de Groot N.N."/>
        </authorList>
    </citation>
    <scope>NUCLEOTIDE SEQUENCE [LARGE SCALE GENOMIC DNA]</scope>
    <source>
        <strain evidence="13 14">CGMCC 1.9113</strain>
    </source>
</reference>
<evidence type="ECO:0000256" key="10">
    <source>
        <dbReference type="ARBA" id="ARBA00023136"/>
    </source>
</evidence>
<feature type="transmembrane region" description="Helical" evidence="11">
    <location>
        <begin position="60"/>
        <end position="81"/>
    </location>
</feature>
<evidence type="ECO:0000256" key="8">
    <source>
        <dbReference type="ARBA" id="ARBA00022989"/>
    </source>
</evidence>
<evidence type="ECO:0000256" key="6">
    <source>
        <dbReference type="ARBA" id="ARBA00022692"/>
    </source>
</evidence>
<feature type="transmembrane region" description="Helical" evidence="11">
    <location>
        <begin position="93"/>
        <end position="115"/>
    </location>
</feature>
<evidence type="ECO:0000256" key="9">
    <source>
        <dbReference type="ARBA" id="ARBA00023098"/>
    </source>
</evidence>
<protein>
    <submittedName>
        <fullName evidence="13">Uncharacterized membrane protein</fullName>
    </submittedName>
</protein>
<keyword evidence="7" id="KW-0448">Lipopolysaccharide biosynthesis</keyword>
<evidence type="ECO:0000256" key="2">
    <source>
        <dbReference type="ARBA" id="ARBA00022475"/>
    </source>
</evidence>
<dbReference type="GO" id="GO:0005886">
    <property type="term" value="C:plasma membrane"/>
    <property type="evidence" value="ECO:0007669"/>
    <property type="project" value="UniProtKB-SubCell"/>
</dbReference>
<evidence type="ECO:0000256" key="3">
    <source>
        <dbReference type="ARBA" id="ARBA00022516"/>
    </source>
</evidence>
<evidence type="ECO:0000313" key="14">
    <source>
        <dbReference type="Proteomes" id="UP000199586"/>
    </source>
</evidence>
<keyword evidence="5" id="KW-0441">Lipid A biosynthesis</keyword>
<keyword evidence="2" id="KW-1003">Cell membrane</keyword>
<evidence type="ECO:0000259" key="12">
    <source>
        <dbReference type="Pfam" id="PF00892"/>
    </source>
</evidence>
<dbReference type="EMBL" id="FOXP01000001">
    <property type="protein sequence ID" value="SFP38022.1"/>
    <property type="molecule type" value="Genomic_DNA"/>
</dbReference>
<keyword evidence="8 11" id="KW-1133">Transmembrane helix</keyword>
<dbReference type="PANTHER" id="PTHR30561:SF9">
    <property type="entry name" value="4-AMINO-4-DEOXY-L-ARABINOSE-PHOSPHOUNDECAPRENOL FLIPPASE SUBUNIT ARNF-RELATED"/>
    <property type="match status" value="1"/>
</dbReference>
<dbReference type="InterPro" id="IPR000620">
    <property type="entry name" value="EamA_dom"/>
</dbReference>
<evidence type="ECO:0000256" key="7">
    <source>
        <dbReference type="ARBA" id="ARBA00022985"/>
    </source>
</evidence>
<feature type="transmembrane region" description="Helical" evidence="11">
    <location>
        <begin position="35"/>
        <end position="54"/>
    </location>
</feature>
<evidence type="ECO:0000256" key="4">
    <source>
        <dbReference type="ARBA" id="ARBA00022519"/>
    </source>
</evidence>
<dbReference type="Gene3D" id="1.10.3730.20">
    <property type="match status" value="2"/>
</dbReference>
<evidence type="ECO:0000256" key="1">
    <source>
        <dbReference type="ARBA" id="ARBA00004651"/>
    </source>
</evidence>
<dbReference type="OrthoDB" id="9783707at2"/>
<dbReference type="InterPro" id="IPR037185">
    <property type="entry name" value="EmrE-like"/>
</dbReference>
<accession>A0A1I5PVI2</accession>
<feature type="transmembrane region" description="Helical" evidence="11">
    <location>
        <begin position="6"/>
        <end position="23"/>
    </location>
</feature>
<feature type="transmembrane region" description="Helical" evidence="11">
    <location>
        <begin position="121"/>
        <end position="142"/>
    </location>
</feature>
<dbReference type="GO" id="GO:0009103">
    <property type="term" value="P:lipopolysaccharide biosynthetic process"/>
    <property type="evidence" value="ECO:0007669"/>
    <property type="project" value="UniProtKB-KW"/>
</dbReference>
<proteinExistence type="predicted"/>
<dbReference type="RefSeq" id="WP_093330265.1">
    <property type="nucleotide sequence ID" value="NZ_FOXP01000001.1"/>
</dbReference>
<feature type="transmembrane region" description="Helical" evidence="11">
    <location>
        <begin position="187"/>
        <end position="204"/>
    </location>
</feature>
<keyword evidence="14" id="KW-1185">Reference proteome</keyword>
<feature type="domain" description="EamA" evidence="12">
    <location>
        <begin position="6"/>
        <end position="137"/>
    </location>
</feature>
<keyword evidence="4" id="KW-0997">Cell inner membrane</keyword>
<evidence type="ECO:0000256" key="5">
    <source>
        <dbReference type="ARBA" id="ARBA00022556"/>
    </source>
</evidence>
<keyword evidence="10 11" id="KW-0472">Membrane</keyword>
<dbReference type="Proteomes" id="UP000199586">
    <property type="component" value="Unassembled WGS sequence"/>
</dbReference>
<name>A0A1I5PVI2_9SPHN</name>
<comment type="subcellular location">
    <subcellularLocation>
        <location evidence="1">Cell membrane</location>
        <topology evidence="1">Multi-pass membrane protein</topology>
    </subcellularLocation>
</comment>
<keyword evidence="9" id="KW-0443">Lipid metabolism</keyword>
<dbReference type="GO" id="GO:0009245">
    <property type="term" value="P:lipid A biosynthetic process"/>
    <property type="evidence" value="ECO:0007669"/>
    <property type="project" value="UniProtKB-KW"/>
</dbReference>
<feature type="transmembrane region" description="Helical" evidence="11">
    <location>
        <begin position="216"/>
        <end position="237"/>
    </location>
</feature>
<organism evidence="13 14">
    <name type="scientific">Sphingomonas rubra</name>
    <dbReference type="NCBI Taxonomy" id="634430"/>
    <lineage>
        <taxon>Bacteria</taxon>
        <taxon>Pseudomonadati</taxon>
        <taxon>Pseudomonadota</taxon>
        <taxon>Alphaproteobacteria</taxon>
        <taxon>Sphingomonadales</taxon>
        <taxon>Sphingomonadaceae</taxon>
        <taxon>Sphingomonas</taxon>
    </lineage>
</organism>